<dbReference type="Pfam" id="PF01040">
    <property type="entry name" value="UbiA"/>
    <property type="match status" value="1"/>
</dbReference>
<dbReference type="CDD" id="cd13962">
    <property type="entry name" value="PT_UbiA_UBIAD1"/>
    <property type="match status" value="1"/>
</dbReference>
<dbReference type="InterPro" id="IPR011937">
    <property type="entry name" value="DHNA_phytyltransferase_MenA"/>
</dbReference>
<accession>A0A142CD06</accession>
<proteinExistence type="evidence at transcript level"/>
<feature type="transmembrane region" description="Helical" evidence="6">
    <location>
        <begin position="387"/>
        <end position="406"/>
    </location>
</feature>
<keyword evidence="3 6" id="KW-0812">Transmembrane</keyword>
<dbReference type="EMBL" id="KT893776">
    <property type="protein sequence ID" value="AMP82909.1"/>
    <property type="molecule type" value="mRNA"/>
</dbReference>
<evidence type="ECO:0000256" key="3">
    <source>
        <dbReference type="ARBA" id="ARBA00022692"/>
    </source>
</evidence>
<keyword evidence="4 6" id="KW-1133">Transmembrane helix</keyword>
<feature type="transmembrane region" description="Helical" evidence="6">
    <location>
        <begin position="320"/>
        <end position="341"/>
    </location>
</feature>
<reference evidence="7" key="1">
    <citation type="submission" date="2015-10" db="EMBL/GenBank/DDBJ databases">
        <title>Development and characterization of simple sequence repeats loci for Catalpa bungei (Catalpa scop) using next-generation sequencing.</title>
        <authorList>
            <person name="Wang P."/>
        </authorList>
    </citation>
    <scope>NUCLEOTIDE SEQUENCE</scope>
</reference>
<feature type="transmembrane region" description="Helical" evidence="6">
    <location>
        <begin position="347"/>
        <end position="367"/>
    </location>
</feature>
<evidence type="ECO:0000256" key="5">
    <source>
        <dbReference type="ARBA" id="ARBA00023136"/>
    </source>
</evidence>
<dbReference type="GO" id="GO:0042372">
    <property type="term" value="P:phylloquinone biosynthetic process"/>
    <property type="evidence" value="ECO:0007669"/>
    <property type="project" value="InterPro"/>
</dbReference>
<dbReference type="PANTHER" id="PTHR13929:SF0">
    <property type="entry name" value="UBIA PRENYLTRANSFERASE DOMAIN-CONTAINING PROTEIN 1"/>
    <property type="match status" value="1"/>
</dbReference>
<dbReference type="AlphaFoldDB" id="A0A142CD06"/>
<evidence type="ECO:0000313" key="7">
    <source>
        <dbReference type="EMBL" id="AMP82909.1"/>
    </source>
</evidence>
<sequence>MAAAVLSNINNGYGIKKISQEYIVKGHHVERKYSISLSTPHSEQRRFRNSHWTRSCYDKTFTSILRSKKENGHHGNLLKCRAETEYATIAPNEETTYTVKEEEEELSRATLIWRAAKLPMYTVALIPVTVGTAAAYWQTGIFSFARYLAILASYVIVIAWVNLSNDVYDFDTGADVNKKESVVNLFGGRTVINIVAWSLLALGFGGLSWVAVAAGSLRSISFLAFAVFCFYLYQCPPFRLSYYGVGEPLLFVAFGPLSTIPFYLLNSGASELPISGTVGWASVLVGLTTSLILFCSHFHQIDDDKAVGKISPLVRLGTEAGSEVVKVSIIGLYSLLLGLGITQALPLASVILGVMTLPLGNLVVSFVKKNHKDKSKIFMGKYYSVRLHTVFGAALAAGLVAARMFSGQPLPPPLVV</sequence>
<name>A0A142CD06_9LAMI</name>
<evidence type="ECO:0000256" key="1">
    <source>
        <dbReference type="ARBA" id="ARBA00004141"/>
    </source>
</evidence>
<feature type="transmembrane region" description="Helical" evidence="6">
    <location>
        <begin position="277"/>
        <end position="299"/>
    </location>
</feature>
<dbReference type="InterPro" id="IPR000537">
    <property type="entry name" value="UbiA_prenyltransferase"/>
</dbReference>
<dbReference type="InterPro" id="IPR026046">
    <property type="entry name" value="UBIAD1"/>
</dbReference>
<dbReference type="PANTHER" id="PTHR13929">
    <property type="entry name" value="1,4-DIHYDROXY-2-NAPHTHOATE OCTAPRENYLTRANSFERASE"/>
    <property type="match status" value="1"/>
</dbReference>
<feature type="transmembrane region" description="Helical" evidence="6">
    <location>
        <begin position="118"/>
        <end position="138"/>
    </location>
</feature>
<feature type="transmembrane region" description="Helical" evidence="6">
    <location>
        <begin position="144"/>
        <end position="163"/>
    </location>
</feature>
<evidence type="ECO:0000256" key="4">
    <source>
        <dbReference type="ARBA" id="ARBA00022989"/>
    </source>
</evidence>
<evidence type="ECO:0000256" key="2">
    <source>
        <dbReference type="ARBA" id="ARBA00022679"/>
    </source>
</evidence>
<keyword evidence="2" id="KW-0808">Transferase</keyword>
<dbReference type="GO" id="GO:0016020">
    <property type="term" value="C:membrane"/>
    <property type="evidence" value="ECO:0007669"/>
    <property type="project" value="UniProtKB-SubCell"/>
</dbReference>
<dbReference type="HAMAP" id="MF_01938">
    <property type="entry name" value="MenA_2"/>
    <property type="match status" value="1"/>
</dbReference>
<keyword evidence="5 6" id="KW-0472">Membrane</keyword>
<keyword evidence="7" id="KW-0813">Transport</keyword>
<feature type="transmembrane region" description="Helical" evidence="6">
    <location>
        <begin position="210"/>
        <end position="233"/>
    </location>
</feature>
<keyword evidence="7" id="KW-0762">Sugar transport</keyword>
<protein>
    <submittedName>
        <fullName evidence="7">Bidirectional sugar transporter SWEET16</fullName>
    </submittedName>
</protein>
<comment type="subcellular location">
    <subcellularLocation>
        <location evidence="1">Membrane</location>
        <topology evidence="1">Multi-pass membrane protein</topology>
    </subcellularLocation>
</comment>
<organism evidence="7">
    <name type="scientific">Catalpa bungei</name>
    <dbReference type="NCBI Taxonomy" id="265496"/>
    <lineage>
        <taxon>Eukaryota</taxon>
        <taxon>Viridiplantae</taxon>
        <taxon>Streptophyta</taxon>
        <taxon>Embryophyta</taxon>
        <taxon>Tracheophyta</taxon>
        <taxon>Spermatophyta</taxon>
        <taxon>Magnoliopsida</taxon>
        <taxon>eudicotyledons</taxon>
        <taxon>Gunneridae</taxon>
        <taxon>Pentapetalae</taxon>
        <taxon>asterids</taxon>
        <taxon>lamiids</taxon>
        <taxon>Lamiales</taxon>
        <taxon>Bignoniaceae</taxon>
        <taxon>Catalpeae</taxon>
        <taxon>Catalpa</taxon>
    </lineage>
</organism>
<dbReference type="GO" id="GO:0004659">
    <property type="term" value="F:prenyltransferase activity"/>
    <property type="evidence" value="ECO:0007669"/>
    <property type="project" value="InterPro"/>
</dbReference>
<feature type="transmembrane region" description="Helical" evidence="6">
    <location>
        <begin position="245"/>
        <end position="265"/>
    </location>
</feature>
<feature type="transmembrane region" description="Helical" evidence="6">
    <location>
        <begin position="183"/>
        <end position="204"/>
    </location>
</feature>
<dbReference type="NCBIfam" id="TIGR02235">
    <property type="entry name" value="menA_cyano-plnt"/>
    <property type="match status" value="1"/>
</dbReference>
<evidence type="ECO:0000256" key="6">
    <source>
        <dbReference type="SAM" id="Phobius"/>
    </source>
</evidence>